<proteinExistence type="predicted"/>
<protein>
    <submittedName>
        <fullName evidence="3">GTPase-activating protein, putative</fullName>
    </submittedName>
</protein>
<dbReference type="Gene3D" id="1.10.8.270">
    <property type="entry name" value="putative rabgap domain of human tbc1 domain family member 14 like domains"/>
    <property type="match status" value="1"/>
</dbReference>
<gene>
    <name evidence="3" type="ORF">PRELSG_1202000</name>
</gene>
<organism evidence="3 4">
    <name type="scientific">Plasmodium relictum</name>
    <dbReference type="NCBI Taxonomy" id="85471"/>
    <lineage>
        <taxon>Eukaryota</taxon>
        <taxon>Sar</taxon>
        <taxon>Alveolata</taxon>
        <taxon>Apicomplexa</taxon>
        <taxon>Aconoidasida</taxon>
        <taxon>Haemosporida</taxon>
        <taxon>Plasmodiidae</taxon>
        <taxon>Plasmodium</taxon>
        <taxon>Plasmodium (Haemamoeba)</taxon>
    </lineage>
</organism>
<dbReference type="OMA" id="TIFHIYR"/>
<dbReference type="InterPro" id="IPR050302">
    <property type="entry name" value="Rab_GAP_TBC_domain"/>
</dbReference>
<dbReference type="GO" id="GO:0005096">
    <property type="term" value="F:GTPase activator activity"/>
    <property type="evidence" value="ECO:0007669"/>
    <property type="project" value="UniProtKB-KW"/>
</dbReference>
<accession>A0A1J1H845</accession>
<dbReference type="PROSITE" id="PS50086">
    <property type="entry name" value="TBC_RABGAP"/>
    <property type="match status" value="1"/>
</dbReference>
<dbReference type="GeneID" id="39737263"/>
<dbReference type="SUPFAM" id="SSF47923">
    <property type="entry name" value="Ypt/Rab-GAP domain of gyp1p"/>
    <property type="match status" value="2"/>
</dbReference>
<dbReference type="FunFam" id="1.10.8.270:FF:000001">
    <property type="entry name" value="TBC1 domain family member 1"/>
    <property type="match status" value="1"/>
</dbReference>
<evidence type="ECO:0000313" key="3">
    <source>
        <dbReference type="EMBL" id="CRH01136.1"/>
    </source>
</evidence>
<dbReference type="RefSeq" id="XP_028534137.1">
    <property type="nucleotide sequence ID" value="XM_028677783.1"/>
</dbReference>
<dbReference type="SMART" id="SM00164">
    <property type="entry name" value="TBC"/>
    <property type="match status" value="1"/>
</dbReference>
<keyword evidence="1" id="KW-0343">GTPase activation</keyword>
<dbReference type="PANTHER" id="PTHR47219">
    <property type="entry name" value="RAB GTPASE-ACTIVATING PROTEIN 1-LIKE"/>
    <property type="match status" value="1"/>
</dbReference>
<reference evidence="3 4" key="1">
    <citation type="submission" date="2015-04" db="EMBL/GenBank/DDBJ databases">
        <authorList>
            <consortium name="Pathogen Informatics"/>
        </authorList>
    </citation>
    <scope>NUCLEOTIDE SEQUENCE [LARGE SCALE GENOMIC DNA]</scope>
    <source>
        <strain evidence="3 4">SGS1</strain>
    </source>
</reference>
<sequence>MKEINENILNFVSDIRKIEIWKYIYKEKLKLFYLKKLIQKEMIIEETSITQKGCTEKKNVYIKKKNDDNETVINNTNVDINKSLFLNSPLYYDSYVNLRKDDEIYNTTIKDKKNVEYINEYSLVKNNENIYNNSKKISKDTGELNDKIIIDNNSKNCIKKIIINDSVKENKNTNLIGDSNDFYIFNNNFKNIYSDGGDNIHSKMNAVKNKIDEVNIYNDNNIDSNNNKINNDNYKINIDSNKNDNSIMIQNSNDEKSGFYNNINYECIKCNKKDNLHLFKKIYSYNKKDFKANENNLKKKVKNMKNLNQTNFNFNNVYECYYDDENEKNKNMHDYAFFNKHSNDIKARKLLIKTDNNNCDYKKYNNDKNERHKDHYKNEKCLYYIKKENKETKNSNDETQTKINNKIHLNTNNDNYYVNPCTSNLKNRNSKNIEMDKKITSSFNISNNYNNKLISNNYNYIKNIFIRMSLEQKKKYYVEYNRKINNIIKDEVIKGIPDHIRGFAWQILVKSYMYKENNGGKRYQHYLSINNKYESAIKKDINRTYPKHILFKNNYEKGQTILFNVLKAYSNYNSDLGYCQGMAFIVATFILYMSEEDAFFMLISLLDKYKLNDLFSSDMPLLNEYLYILDQLLLFFFPKIHNHLQKENIHSSMYASQWFITLFSYNINILYSIRIWDFFFIHNYTFLFKVALAFFKLQEDIILTESFEDILNRLKILSKHVELDLLIKTALDINISNDLINKISSNYKFQK</sequence>
<dbReference type="OrthoDB" id="294251at2759"/>
<name>A0A1J1H845_PLARL</name>
<dbReference type="InterPro" id="IPR000195">
    <property type="entry name" value="Rab-GAP-TBC_dom"/>
</dbReference>
<dbReference type="InterPro" id="IPR035969">
    <property type="entry name" value="Rab-GAP_TBC_sf"/>
</dbReference>
<evidence type="ECO:0000256" key="1">
    <source>
        <dbReference type="ARBA" id="ARBA00022468"/>
    </source>
</evidence>
<dbReference type="Proteomes" id="UP000220158">
    <property type="component" value="Chromosome 12"/>
</dbReference>
<keyword evidence="4" id="KW-1185">Reference proteome</keyword>
<feature type="domain" description="Rab-GAP TBC" evidence="2">
    <location>
        <begin position="495"/>
        <end position="683"/>
    </location>
</feature>
<dbReference type="Pfam" id="PF00566">
    <property type="entry name" value="RabGAP-TBC"/>
    <property type="match status" value="1"/>
</dbReference>
<dbReference type="AlphaFoldDB" id="A0A1J1H845"/>
<evidence type="ECO:0000259" key="2">
    <source>
        <dbReference type="PROSITE" id="PS50086"/>
    </source>
</evidence>
<dbReference type="KEGG" id="prel:PRELSG_1202000"/>
<dbReference type="PANTHER" id="PTHR47219:SF9">
    <property type="entry name" value="GTPASE ACTIVATING PROTEIN AND CENTROSOME-ASSOCIATED, ISOFORM B"/>
    <property type="match status" value="1"/>
</dbReference>
<dbReference type="GO" id="GO:0031267">
    <property type="term" value="F:small GTPase binding"/>
    <property type="evidence" value="ECO:0007669"/>
    <property type="project" value="TreeGrafter"/>
</dbReference>
<dbReference type="Gene3D" id="1.10.472.80">
    <property type="entry name" value="Ypt/Rab-GAP domain of gyp1p, domain 3"/>
    <property type="match status" value="1"/>
</dbReference>
<dbReference type="VEuPathDB" id="PlasmoDB:PRELSG_1202000"/>
<evidence type="ECO:0000313" key="4">
    <source>
        <dbReference type="Proteomes" id="UP000220158"/>
    </source>
</evidence>
<dbReference type="EMBL" id="LN835307">
    <property type="protein sequence ID" value="CRH01136.1"/>
    <property type="molecule type" value="Genomic_DNA"/>
</dbReference>